<protein>
    <recommendedName>
        <fullName evidence="2">DUF4317 domain-containing protein</fullName>
    </recommendedName>
</protein>
<name>A0A1C6GBK1_9FIRM</name>
<dbReference type="Pfam" id="PF14199">
    <property type="entry name" value="DUF4317"/>
    <property type="match status" value="1"/>
</dbReference>
<sequence>MNEKEIAEIRRRFRPEKSNISHIRGCYVNEKREVISQFDQPLSMMSEEDAEKILSILKKTLSGTLGKNLMDIEFMTQQVLDGPEHKQLMTLRSSALKDEEAVQAFFDTAIQSLDIEGNYLIMLAYDVYDVPYRSADGQRLEDAASDTFSYILCSVCPVKLTKPALSYYVQDSQFHSREPDWVLAAPELGFMFPAFDDRSANIYSALYYTRSAAEVHDGFVDAVFCCQPPMPAAAQKETFGAVLGETLAEDCSFEVVQAVSDELCQMIETHKVNKEEEPLRISKYTVKRVLEGCGLPPERTQAFVQQYDEAFGKDADLSPKNIVDVKQFEIRTPNVVVRTAPACSHLVETRVIDGSKYILIRAEDGVEVNGVNITLHGGPAEQ</sequence>
<evidence type="ECO:0008006" key="2">
    <source>
        <dbReference type="Google" id="ProtNLM"/>
    </source>
</evidence>
<gene>
    <name evidence="1" type="ORF">SAMEA3545359_00314</name>
</gene>
<dbReference type="EMBL" id="FMHG01000001">
    <property type="protein sequence ID" value="SCJ42758.1"/>
    <property type="molecule type" value="Genomic_DNA"/>
</dbReference>
<reference evidence="1" key="1">
    <citation type="submission" date="2015-09" db="EMBL/GenBank/DDBJ databases">
        <authorList>
            <consortium name="Pathogen Informatics"/>
        </authorList>
    </citation>
    <scope>NUCLEOTIDE SEQUENCE</scope>
    <source>
        <strain evidence="1">2789STDY5834896</strain>
    </source>
</reference>
<dbReference type="AlphaFoldDB" id="A0A1C6GBK1"/>
<organism evidence="1">
    <name type="scientific">uncultured Anaerotruncus sp</name>
    <dbReference type="NCBI Taxonomy" id="905011"/>
    <lineage>
        <taxon>Bacteria</taxon>
        <taxon>Bacillati</taxon>
        <taxon>Bacillota</taxon>
        <taxon>Clostridia</taxon>
        <taxon>Eubacteriales</taxon>
        <taxon>Oscillospiraceae</taxon>
        <taxon>Anaerotruncus</taxon>
        <taxon>environmental samples</taxon>
    </lineage>
</organism>
<proteinExistence type="predicted"/>
<accession>A0A1C6GBK1</accession>
<evidence type="ECO:0000313" key="1">
    <source>
        <dbReference type="EMBL" id="SCJ42758.1"/>
    </source>
</evidence>
<dbReference type="InterPro" id="IPR025466">
    <property type="entry name" value="DUF4317"/>
</dbReference>